<evidence type="ECO:0000313" key="2">
    <source>
        <dbReference type="EMBL" id="AGQ18958.1"/>
    </source>
</evidence>
<name>S5DNB9_9ACTN</name>
<accession>S5DNB9</accession>
<dbReference type="EMBL" id="KC811117">
    <property type="protein sequence ID" value="AGQ18958.1"/>
    <property type="molecule type" value="Genomic_DNA"/>
</dbReference>
<proteinExistence type="predicted"/>
<feature type="transmembrane region" description="Helical" evidence="1">
    <location>
        <begin position="36"/>
        <end position="59"/>
    </location>
</feature>
<feature type="transmembrane region" description="Helical" evidence="1">
    <location>
        <begin position="7"/>
        <end position="24"/>
    </location>
</feature>
<keyword evidence="1" id="KW-0472">Membrane</keyword>
<dbReference type="AlphaFoldDB" id="S5DNB9"/>
<keyword evidence="1" id="KW-0812">Transmembrane</keyword>
<keyword evidence="1" id="KW-1133">Transmembrane helix</keyword>
<sequence length="105" mass="11967">MTITKLISYFITVSMAGVIIWALGEVSIFDSPIAGMPWGIVSLVDLYSGFILFSIWIFYKEKVIPAVLWTFFVMILGSFTIALYIIYSIRNSDGNIQKFFMGRNF</sequence>
<reference evidence="2" key="1">
    <citation type="journal article" date="2013" name="Sci. Rep.">
        <title>Metagenomics uncovers a new group of low GC and ultra-small marine Actinobacteria.</title>
        <authorList>
            <person name="Ghai R."/>
            <person name="Mizuno C.M."/>
            <person name="Picazo A."/>
            <person name="Camacho A."/>
            <person name="Rodriguez-Valera F."/>
        </authorList>
    </citation>
    <scope>NUCLEOTIDE SEQUENCE</scope>
</reference>
<protein>
    <submittedName>
        <fullName evidence="2">MedDCM-OCT-S29-C46-cds18</fullName>
    </submittedName>
</protein>
<feature type="transmembrane region" description="Helical" evidence="1">
    <location>
        <begin position="66"/>
        <end position="87"/>
    </location>
</feature>
<organism evidence="2">
    <name type="scientific">Candidatus Actinomarina minuta</name>
    <dbReference type="NCBI Taxonomy" id="1389454"/>
    <lineage>
        <taxon>Bacteria</taxon>
        <taxon>Bacillati</taxon>
        <taxon>Actinomycetota</taxon>
        <taxon>Actinomycetes</taxon>
        <taxon>Candidatus Actinomarinidae</taxon>
        <taxon>Candidatus Actinomarinales</taxon>
        <taxon>Candidatus Actinomarineae</taxon>
        <taxon>Candidatus Actinomarinaceae</taxon>
        <taxon>Candidatus Actinomarina</taxon>
    </lineage>
</organism>
<evidence type="ECO:0000256" key="1">
    <source>
        <dbReference type="SAM" id="Phobius"/>
    </source>
</evidence>